<dbReference type="EMBL" id="FQUX01000001">
    <property type="protein sequence ID" value="SHE53565.1"/>
    <property type="molecule type" value="Genomic_DNA"/>
</dbReference>
<protein>
    <submittedName>
        <fullName evidence="1">Uncharacterized protein</fullName>
    </submittedName>
</protein>
<name>A0A1M4UA26_9FLAO</name>
<sequence>MIESDLSDRYLIRRFNDLETIPVTDNLGGISLVYICDPTSQIIDLSTNLLGIFKKNHFCYLITKNGQISGLTEYWDLISKTRRPHFPVEFEINNNYNCWSLPIKKLSGLTVPFFTGLGSKDEKKYEVECKVIHTPTRSNFWHFSLRWFLDGEDVNTLIANNQLKSKSAIVRWLSHAAKAKIKELVELDVPKAETIPKKYYKN</sequence>
<gene>
    <name evidence="1" type="ORF">SAMN03080594_101547</name>
</gene>
<dbReference type="OrthoDB" id="106887at2"/>
<evidence type="ECO:0000313" key="2">
    <source>
        <dbReference type="Proteomes" id="UP000184406"/>
    </source>
</evidence>
<accession>A0A1M4UA26</accession>
<dbReference type="AlphaFoldDB" id="A0A1M4UA26"/>
<keyword evidence="2" id="KW-1185">Reference proteome</keyword>
<organism evidence="1 2">
    <name type="scientific">Arenibacter palladensis</name>
    <dbReference type="NCBI Taxonomy" id="237373"/>
    <lineage>
        <taxon>Bacteria</taxon>
        <taxon>Pseudomonadati</taxon>
        <taxon>Bacteroidota</taxon>
        <taxon>Flavobacteriia</taxon>
        <taxon>Flavobacteriales</taxon>
        <taxon>Flavobacteriaceae</taxon>
        <taxon>Arenibacter</taxon>
    </lineage>
</organism>
<reference evidence="2" key="1">
    <citation type="submission" date="2016-11" db="EMBL/GenBank/DDBJ databases">
        <authorList>
            <person name="Varghese N."/>
            <person name="Submissions S."/>
        </authorList>
    </citation>
    <scope>NUCLEOTIDE SEQUENCE [LARGE SCALE GENOMIC DNA]</scope>
    <source>
        <strain evidence="2">DSM 17539</strain>
    </source>
</reference>
<proteinExistence type="predicted"/>
<dbReference type="Proteomes" id="UP000184406">
    <property type="component" value="Unassembled WGS sequence"/>
</dbReference>
<evidence type="ECO:0000313" key="1">
    <source>
        <dbReference type="EMBL" id="SHE53565.1"/>
    </source>
</evidence>